<accession>A0A4Y2IEE8</accession>
<dbReference type="Proteomes" id="UP000499080">
    <property type="component" value="Unassembled WGS sequence"/>
</dbReference>
<gene>
    <name evidence="1" type="ORF">AVEN_205232_1</name>
</gene>
<organism evidence="1 2">
    <name type="scientific">Araneus ventricosus</name>
    <name type="common">Orbweaver spider</name>
    <name type="synonym">Epeira ventricosa</name>
    <dbReference type="NCBI Taxonomy" id="182803"/>
    <lineage>
        <taxon>Eukaryota</taxon>
        <taxon>Metazoa</taxon>
        <taxon>Ecdysozoa</taxon>
        <taxon>Arthropoda</taxon>
        <taxon>Chelicerata</taxon>
        <taxon>Arachnida</taxon>
        <taxon>Araneae</taxon>
        <taxon>Araneomorphae</taxon>
        <taxon>Entelegynae</taxon>
        <taxon>Araneoidea</taxon>
        <taxon>Araneidae</taxon>
        <taxon>Araneus</taxon>
    </lineage>
</organism>
<sequence>MPEDEVIVDAFQPLLFEVWRWLPLMPRPCEGTLRGTVKCRASSTTESKHRNVHEMRKNLCTTFVVPEENNERRRKADCFNGCPHKD</sequence>
<keyword evidence="2" id="KW-1185">Reference proteome</keyword>
<proteinExistence type="predicted"/>
<dbReference type="EMBL" id="BGPR01002600">
    <property type="protein sequence ID" value="GBM76117.1"/>
    <property type="molecule type" value="Genomic_DNA"/>
</dbReference>
<dbReference type="AlphaFoldDB" id="A0A4Y2IEE8"/>
<reference evidence="1 2" key="1">
    <citation type="journal article" date="2019" name="Sci. Rep.">
        <title>Orb-weaving spider Araneus ventricosus genome elucidates the spidroin gene catalogue.</title>
        <authorList>
            <person name="Kono N."/>
            <person name="Nakamura H."/>
            <person name="Ohtoshi R."/>
            <person name="Moran D.A.P."/>
            <person name="Shinohara A."/>
            <person name="Yoshida Y."/>
            <person name="Fujiwara M."/>
            <person name="Mori M."/>
            <person name="Tomita M."/>
            <person name="Arakawa K."/>
        </authorList>
    </citation>
    <scope>NUCLEOTIDE SEQUENCE [LARGE SCALE GENOMIC DNA]</scope>
</reference>
<protein>
    <submittedName>
        <fullName evidence="1">Uncharacterized protein</fullName>
    </submittedName>
</protein>
<name>A0A4Y2IEE8_ARAVE</name>
<evidence type="ECO:0000313" key="2">
    <source>
        <dbReference type="Proteomes" id="UP000499080"/>
    </source>
</evidence>
<comment type="caution">
    <text evidence="1">The sequence shown here is derived from an EMBL/GenBank/DDBJ whole genome shotgun (WGS) entry which is preliminary data.</text>
</comment>
<evidence type="ECO:0000313" key="1">
    <source>
        <dbReference type="EMBL" id="GBM76117.1"/>
    </source>
</evidence>